<feature type="compositionally biased region" description="Low complexity" evidence="1">
    <location>
        <begin position="466"/>
        <end position="484"/>
    </location>
</feature>
<feature type="compositionally biased region" description="Low complexity" evidence="1">
    <location>
        <begin position="427"/>
        <end position="443"/>
    </location>
</feature>
<feature type="transmembrane region" description="Helical" evidence="2">
    <location>
        <begin position="20"/>
        <end position="37"/>
    </location>
</feature>
<feature type="region of interest" description="Disordered" evidence="1">
    <location>
        <begin position="318"/>
        <end position="337"/>
    </location>
</feature>
<reference evidence="3" key="2">
    <citation type="submission" date="2020-02" db="EMBL/GenBank/DDBJ databases">
        <authorList>
            <consortium name="NCBI Pathogen Detection Project"/>
        </authorList>
    </citation>
    <scope>NUCLEOTIDE SEQUENCE</scope>
    <source>
        <strain evidence="3">MA.CK_93/00002981</strain>
    </source>
</reference>
<feature type="compositionally biased region" description="Gly residues" evidence="1">
    <location>
        <begin position="485"/>
        <end position="506"/>
    </location>
</feature>
<reference evidence="3" key="1">
    <citation type="journal article" date="2018" name="Genome Biol.">
        <title>SKESA: strategic k-mer extension for scrupulous assemblies.</title>
        <authorList>
            <person name="Souvorov A."/>
            <person name="Agarwala R."/>
            <person name="Lipman D.J."/>
        </authorList>
    </citation>
    <scope>NUCLEOTIDE SEQUENCE</scope>
    <source>
        <strain evidence="3">MA.CK_93/00002981</strain>
    </source>
</reference>
<feature type="compositionally biased region" description="Low complexity" evidence="1">
    <location>
        <begin position="349"/>
        <end position="363"/>
    </location>
</feature>
<comment type="caution">
    <text evidence="3">The sequence shown here is derived from an EMBL/GenBank/DDBJ whole genome shotgun (WGS) entry which is preliminary data.</text>
</comment>
<proteinExistence type="predicted"/>
<dbReference type="EMBL" id="DAAVPZ010000028">
    <property type="protein sequence ID" value="HAF6279762.1"/>
    <property type="molecule type" value="Genomic_DNA"/>
</dbReference>
<feature type="region of interest" description="Disordered" evidence="1">
    <location>
        <begin position="349"/>
        <end position="369"/>
    </location>
</feature>
<feature type="compositionally biased region" description="Gly residues" evidence="1">
    <location>
        <begin position="390"/>
        <end position="399"/>
    </location>
</feature>
<protein>
    <submittedName>
        <fullName evidence="3">Uncharacterized protein</fullName>
    </submittedName>
</protein>
<name>A0A750MUC9_SALER</name>
<accession>A0A750MUC9</accession>
<keyword evidence="2" id="KW-1133">Transmembrane helix</keyword>
<feature type="compositionally biased region" description="Gly residues" evidence="1">
    <location>
        <begin position="408"/>
        <end position="426"/>
    </location>
</feature>
<sequence length="664" mass="69629">MKSSLISKINFNIKLILNSIRLKVSILILLSLMIISFDSFSSPIGTDYDCLKKPVLSLNVNTFHIYGNFYAPYDFGEYSCIYKYTWLNDGSFYLISGSFPVNSNKYGVLSLFPKVGLFEPVSSKIFMDFFGLGFSRPPEPILIEITGGASDIDNPISAPTTGEFPSVPTPLNFSPVGHYQEFVDLVRHFYSSSFPVGGRYTLSKVHVRYKNAFGEQEHVTREYFLTKDERGLPVVCHSSPGLMGPRPFYLSTFEFNPLYDPSLNSSNHGFSFYGVTVLNLSHVYEYEFLEDLCFSSSYSSELSTYYYYYSSDDSSSDSESSSVSSGGSVGSSSGSDNFGGSSSGASSGYSFDGSSSGSDNSGGSSSGSGIFGGSSGGSGGFFSGSDNSGGSSGGSGGFSSGSDNSGGSSSGSGISGGSSGGFGGFSSGSDNSGDSSSGVLPGDSSGGSSSGTGVVIINSGGGSGFGSSDSSSSDSESSSDSSGGSVHGTDGGHGSDGSGQGGGNTDGDGDALLNEVKSFHNDFNASREGMSEGVNYNSYENQFGSSLSGAGDAVAGETQSLWDLGIESISNMLPDITSLIPDIKTSFDLPAQFTSQGRCVPVVFDFDIALVGIPDYHFHAEGTQVCLLFDKYIRPVLNFIMVILTFFTVKRLLVRSAEFLTDKR</sequence>
<evidence type="ECO:0000256" key="2">
    <source>
        <dbReference type="SAM" id="Phobius"/>
    </source>
</evidence>
<evidence type="ECO:0000313" key="3">
    <source>
        <dbReference type="EMBL" id="HAF6279762.1"/>
    </source>
</evidence>
<organism evidence="3">
    <name type="scientific">Salmonella enterica</name>
    <name type="common">Salmonella choleraesuis</name>
    <dbReference type="NCBI Taxonomy" id="28901"/>
    <lineage>
        <taxon>Bacteria</taxon>
        <taxon>Pseudomonadati</taxon>
        <taxon>Pseudomonadota</taxon>
        <taxon>Gammaproteobacteria</taxon>
        <taxon>Enterobacterales</taxon>
        <taxon>Enterobacteriaceae</taxon>
        <taxon>Salmonella</taxon>
    </lineage>
</organism>
<keyword evidence="2" id="KW-0812">Transmembrane</keyword>
<evidence type="ECO:0000256" key="1">
    <source>
        <dbReference type="SAM" id="MobiDB-lite"/>
    </source>
</evidence>
<gene>
    <name evidence="3" type="ORF">G9F26_003957</name>
</gene>
<dbReference type="AlphaFoldDB" id="A0A750MUC9"/>
<feature type="transmembrane region" description="Helical" evidence="2">
    <location>
        <begin position="636"/>
        <end position="654"/>
    </location>
</feature>
<feature type="region of interest" description="Disordered" evidence="1">
    <location>
        <begin position="382"/>
        <end position="512"/>
    </location>
</feature>
<keyword evidence="2" id="KW-0472">Membrane</keyword>